<dbReference type="GO" id="GO:0003824">
    <property type="term" value="F:catalytic activity"/>
    <property type="evidence" value="ECO:0007669"/>
    <property type="project" value="InterPro"/>
</dbReference>
<gene>
    <name evidence="3" type="ORF">RU92_GL001189</name>
</gene>
<dbReference type="EMBL" id="JXKC01000018">
    <property type="protein sequence ID" value="PCS15861.1"/>
    <property type="molecule type" value="Genomic_DNA"/>
</dbReference>
<dbReference type="Pfam" id="PF01230">
    <property type="entry name" value="HIT"/>
    <property type="match status" value="1"/>
</dbReference>
<accession>A0A2A5SPJ3</accession>
<evidence type="ECO:0000313" key="3">
    <source>
        <dbReference type="EMBL" id="PCS15861.1"/>
    </source>
</evidence>
<dbReference type="SUPFAM" id="SSF54197">
    <property type="entry name" value="HIT-like"/>
    <property type="match status" value="1"/>
</dbReference>
<sequence>MIKNRTNPWFVKELETGYVVIGDFQYFYGRTIFLCKEHVTELHYLEPDFKQKHLMEMALVEEAVANAFHADKMNLEMLGNGDTHVHWHLFARHDGDLQPYAEKGPVWWVPLDVMEGENSRPSEEKLAEMVKTLQVELEKLEK</sequence>
<dbReference type="InterPro" id="IPR011146">
    <property type="entry name" value="HIT-like"/>
</dbReference>
<dbReference type="InterPro" id="IPR036265">
    <property type="entry name" value="HIT-like_sf"/>
</dbReference>
<feature type="short sequence motif" description="Histidine triad motif" evidence="1">
    <location>
        <begin position="84"/>
        <end position="88"/>
    </location>
</feature>
<evidence type="ECO:0000259" key="2">
    <source>
        <dbReference type="PROSITE" id="PS51084"/>
    </source>
</evidence>
<evidence type="ECO:0000256" key="1">
    <source>
        <dbReference type="PROSITE-ProRule" id="PRU00464"/>
    </source>
</evidence>
<proteinExistence type="predicted"/>
<evidence type="ECO:0000313" key="4">
    <source>
        <dbReference type="Proteomes" id="UP000218711"/>
    </source>
</evidence>
<protein>
    <submittedName>
        <fullName evidence="3">Histidine triad protein</fullName>
    </submittedName>
</protein>
<feature type="domain" description="HIT" evidence="2">
    <location>
        <begin position="1"/>
        <end position="99"/>
    </location>
</feature>
<dbReference type="Gene3D" id="3.30.428.10">
    <property type="entry name" value="HIT-like"/>
    <property type="match status" value="1"/>
</dbReference>
<reference evidence="3 4" key="1">
    <citation type="submission" date="2014-12" db="EMBL/GenBank/DDBJ databases">
        <title>Draft genome sequences of 10 type strains of Lactococcus.</title>
        <authorList>
            <person name="Sun Z."/>
            <person name="Zhong Z."/>
            <person name="Liu W."/>
            <person name="Zhang W."/>
            <person name="Zhang H."/>
        </authorList>
    </citation>
    <scope>NUCLEOTIDE SEQUENCE [LARGE SCALE GENOMIC DNA]</scope>
    <source>
        <strain evidence="3 4">DSM 21502</strain>
    </source>
</reference>
<dbReference type="AlphaFoldDB" id="A0A2A5SPJ3"/>
<dbReference type="Proteomes" id="UP000218711">
    <property type="component" value="Unassembled WGS sequence"/>
</dbReference>
<dbReference type="PROSITE" id="PS51084">
    <property type="entry name" value="HIT_2"/>
    <property type="match status" value="1"/>
</dbReference>
<name>A0A2A5SPJ3_LACLC</name>
<organism evidence="3 4">
    <name type="scientific">Lactococcus cremoris subsp. tructae</name>
    <dbReference type="NCBI Taxonomy" id="542833"/>
    <lineage>
        <taxon>Bacteria</taxon>
        <taxon>Bacillati</taxon>
        <taxon>Bacillota</taxon>
        <taxon>Bacilli</taxon>
        <taxon>Lactobacillales</taxon>
        <taxon>Streptococcaceae</taxon>
        <taxon>Lactococcus</taxon>
    </lineage>
</organism>
<comment type="caution">
    <text evidence="3">The sequence shown here is derived from an EMBL/GenBank/DDBJ whole genome shotgun (WGS) entry which is preliminary data.</text>
</comment>